<dbReference type="PANTHER" id="PTHR48051:SF54">
    <property type="entry name" value="LEUCINE-RICH REPEAT-CONTAINING PROTEIN"/>
    <property type="match status" value="1"/>
</dbReference>
<feature type="domain" description="Disease resistance R13L4/SHOC-2-like LRR" evidence="3">
    <location>
        <begin position="37"/>
        <end position="112"/>
    </location>
</feature>
<dbReference type="SUPFAM" id="SSF52058">
    <property type="entry name" value="L domain-like"/>
    <property type="match status" value="1"/>
</dbReference>
<name>A0A839T9F8_9GAMM</name>
<organism evidence="4 5">
    <name type="scientific">Psychrobacter luti</name>
    <dbReference type="NCBI Taxonomy" id="198481"/>
    <lineage>
        <taxon>Bacteria</taxon>
        <taxon>Pseudomonadati</taxon>
        <taxon>Pseudomonadota</taxon>
        <taxon>Gammaproteobacteria</taxon>
        <taxon>Moraxellales</taxon>
        <taxon>Moraxellaceae</taxon>
        <taxon>Psychrobacter</taxon>
    </lineage>
</organism>
<evidence type="ECO:0000256" key="1">
    <source>
        <dbReference type="ARBA" id="ARBA00022614"/>
    </source>
</evidence>
<comment type="caution">
    <text evidence="4">The sequence shown here is derived from an EMBL/GenBank/DDBJ whole genome shotgun (WGS) entry which is preliminary data.</text>
</comment>
<sequence length="337" mass="38664">MSEIKSNTDVQLWMTELWTWADKFKISKDVLPRDHATLLALTDLSIDCSQLTKLPESIGYLCNLTNLKLNCEALEHLPESVGQLSQLEKLTVNSHKIQEFPDSIANLENLSLIDVPNQLISRLPIAVIERYRNNELWIKNITFTKLYTPQKSEYDLAAFGFFLVKDDWDESQLIDLKQKTAPEFLFGLQTTEKAIKQFDVVDGIIICKPDEVQQIMKVFETAFCLESIGVNYVGIPYDDLRDTLSFKRPARFIQSSIISMSKLDVALSQIVRQIPEEISIKSFIFKFEGSRYPSFEEWNNIAAPIEAKVLDEKNLFFNAEVIDEPDRCWMGAIYVAS</sequence>
<reference evidence="4 5" key="1">
    <citation type="submission" date="2020-08" db="EMBL/GenBank/DDBJ databases">
        <title>Genomic Encyclopedia of Type Strains, Phase III (KMG-III): the genomes of soil and plant-associated and newly described type strains.</title>
        <authorList>
            <person name="Whitman W."/>
        </authorList>
    </citation>
    <scope>NUCLEOTIDE SEQUENCE [LARGE SCALE GENOMIC DNA]</scope>
    <source>
        <strain evidence="4 5">CECT 5885</strain>
    </source>
</reference>
<keyword evidence="2" id="KW-0677">Repeat</keyword>
<evidence type="ECO:0000256" key="2">
    <source>
        <dbReference type="ARBA" id="ARBA00022737"/>
    </source>
</evidence>
<dbReference type="PANTHER" id="PTHR48051">
    <property type="match status" value="1"/>
</dbReference>
<keyword evidence="1" id="KW-0433">Leucine-rich repeat</keyword>
<evidence type="ECO:0000259" key="3">
    <source>
        <dbReference type="Pfam" id="PF23598"/>
    </source>
</evidence>
<accession>A0A839T9F8</accession>
<dbReference type="GO" id="GO:0005737">
    <property type="term" value="C:cytoplasm"/>
    <property type="evidence" value="ECO:0007669"/>
    <property type="project" value="TreeGrafter"/>
</dbReference>
<dbReference type="EMBL" id="JACHXL010000001">
    <property type="protein sequence ID" value="MBB3106092.1"/>
    <property type="molecule type" value="Genomic_DNA"/>
</dbReference>
<gene>
    <name evidence="4" type="ORF">FHS24_000583</name>
</gene>
<dbReference type="InterPro" id="IPR055414">
    <property type="entry name" value="LRR_R13L4/SHOC2-like"/>
</dbReference>
<protein>
    <recommendedName>
        <fullName evidence="3">Disease resistance R13L4/SHOC-2-like LRR domain-containing protein</fullName>
    </recommendedName>
</protein>
<dbReference type="Gene3D" id="3.80.10.10">
    <property type="entry name" value="Ribonuclease Inhibitor"/>
    <property type="match status" value="1"/>
</dbReference>
<evidence type="ECO:0000313" key="4">
    <source>
        <dbReference type="EMBL" id="MBB3106092.1"/>
    </source>
</evidence>
<keyword evidence="5" id="KW-1185">Reference proteome</keyword>
<dbReference type="Pfam" id="PF23598">
    <property type="entry name" value="LRR_14"/>
    <property type="match status" value="1"/>
</dbReference>
<proteinExistence type="predicted"/>
<evidence type="ECO:0000313" key="5">
    <source>
        <dbReference type="Proteomes" id="UP000588111"/>
    </source>
</evidence>
<dbReference type="InterPro" id="IPR050216">
    <property type="entry name" value="LRR_domain-containing"/>
</dbReference>
<dbReference type="RefSeq" id="WP_183618517.1">
    <property type="nucleotide sequence ID" value="NZ_CAJHAH010000002.1"/>
</dbReference>
<dbReference type="Proteomes" id="UP000588111">
    <property type="component" value="Unassembled WGS sequence"/>
</dbReference>
<dbReference type="InterPro" id="IPR032675">
    <property type="entry name" value="LRR_dom_sf"/>
</dbReference>
<dbReference type="AlphaFoldDB" id="A0A839T9F8"/>